<accession>A0ABR1BYF3</accession>
<protein>
    <submittedName>
        <fullName evidence="1">Uncharacterized protein</fullName>
    </submittedName>
</protein>
<keyword evidence="2" id="KW-1185">Reference proteome</keyword>
<gene>
    <name evidence="1" type="primary">Necator_chrI.g3545</name>
    <name evidence="1" type="ORF">RB195_007416</name>
</gene>
<evidence type="ECO:0000313" key="1">
    <source>
        <dbReference type="EMBL" id="KAK6730930.1"/>
    </source>
</evidence>
<sequence length="87" mass="10159">MEMYPRDIPMATHLSKVNSRSIFEISSSFISEWHFQDLILTTSKNSDGLRRILGHKLVAVLYLVVKSFDRLDSELNRRFLALKKMIC</sequence>
<name>A0ABR1BYF3_NECAM</name>
<proteinExistence type="predicted"/>
<reference evidence="1 2" key="1">
    <citation type="submission" date="2023-08" db="EMBL/GenBank/DDBJ databases">
        <title>A Necator americanus chromosomal reference genome.</title>
        <authorList>
            <person name="Ilik V."/>
            <person name="Petrzelkova K.J."/>
            <person name="Pardy F."/>
            <person name="Fuh T."/>
            <person name="Niatou-Singa F.S."/>
            <person name="Gouil Q."/>
            <person name="Baker L."/>
            <person name="Ritchie M.E."/>
            <person name="Jex A.R."/>
            <person name="Gazzola D."/>
            <person name="Li H."/>
            <person name="Toshio Fujiwara R."/>
            <person name="Zhan B."/>
            <person name="Aroian R.V."/>
            <person name="Pafco B."/>
            <person name="Schwarz E.M."/>
        </authorList>
    </citation>
    <scope>NUCLEOTIDE SEQUENCE [LARGE SCALE GENOMIC DNA]</scope>
    <source>
        <strain evidence="1 2">Aroian</strain>
        <tissue evidence="1">Whole animal</tissue>
    </source>
</reference>
<dbReference type="EMBL" id="JAVFWL010000001">
    <property type="protein sequence ID" value="KAK6730930.1"/>
    <property type="molecule type" value="Genomic_DNA"/>
</dbReference>
<evidence type="ECO:0000313" key="2">
    <source>
        <dbReference type="Proteomes" id="UP001303046"/>
    </source>
</evidence>
<dbReference type="Proteomes" id="UP001303046">
    <property type="component" value="Unassembled WGS sequence"/>
</dbReference>
<comment type="caution">
    <text evidence="1">The sequence shown here is derived from an EMBL/GenBank/DDBJ whole genome shotgun (WGS) entry which is preliminary data.</text>
</comment>
<organism evidence="1 2">
    <name type="scientific">Necator americanus</name>
    <name type="common">Human hookworm</name>
    <dbReference type="NCBI Taxonomy" id="51031"/>
    <lineage>
        <taxon>Eukaryota</taxon>
        <taxon>Metazoa</taxon>
        <taxon>Ecdysozoa</taxon>
        <taxon>Nematoda</taxon>
        <taxon>Chromadorea</taxon>
        <taxon>Rhabditida</taxon>
        <taxon>Rhabditina</taxon>
        <taxon>Rhabditomorpha</taxon>
        <taxon>Strongyloidea</taxon>
        <taxon>Ancylostomatidae</taxon>
        <taxon>Bunostominae</taxon>
        <taxon>Necator</taxon>
    </lineage>
</organism>